<dbReference type="GO" id="GO:0043682">
    <property type="term" value="F:P-type divalent copper transporter activity"/>
    <property type="evidence" value="ECO:0007669"/>
    <property type="project" value="TreeGrafter"/>
</dbReference>
<dbReference type="FunFam" id="2.70.150.10:FF:000002">
    <property type="entry name" value="Copper-transporting ATPase 1, putative"/>
    <property type="match status" value="1"/>
</dbReference>
<dbReference type="GO" id="GO:0005507">
    <property type="term" value="F:copper ion binding"/>
    <property type="evidence" value="ECO:0007669"/>
    <property type="project" value="TreeGrafter"/>
</dbReference>
<keyword evidence="11" id="KW-1278">Translocase</keyword>
<evidence type="ECO:0000313" key="18">
    <source>
        <dbReference type="Proteomes" id="UP000325713"/>
    </source>
</evidence>
<keyword evidence="12 15" id="KW-1133">Transmembrane helix</keyword>
<evidence type="ECO:0000313" key="17">
    <source>
        <dbReference type="EMBL" id="QEY25744.1"/>
    </source>
</evidence>
<dbReference type="CDD" id="cd00371">
    <property type="entry name" value="HMA"/>
    <property type="match status" value="1"/>
</dbReference>
<dbReference type="PRINTS" id="PR00119">
    <property type="entry name" value="CATATPASE"/>
</dbReference>
<dbReference type="SFLD" id="SFLDF00027">
    <property type="entry name" value="p-type_atpase"/>
    <property type="match status" value="1"/>
</dbReference>
<dbReference type="NCBIfam" id="TIGR01494">
    <property type="entry name" value="ATPase_P-type"/>
    <property type="match status" value="1"/>
</dbReference>
<comment type="similarity">
    <text evidence="2 15">Belongs to the cation transport ATPase (P-type) (TC 3.A.3) family. Type IB subfamily.</text>
</comment>
<dbReference type="PROSITE" id="PS50846">
    <property type="entry name" value="HMA_2"/>
    <property type="match status" value="1"/>
</dbReference>
<dbReference type="EMBL" id="CP031700">
    <property type="protein sequence ID" value="QEY25744.1"/>
    <property type="molecule type" value="Genomic_DNA"/>
</dbReference>
<dbReference type="InterPro" id="IPR006121">
    <property type="entry name" value="HMA_dom"/>
</dbReference>
<comment type="subcellular location">
    <subcellularLocation>
        <location evidence="1">Cell membrane</location>
        <topology evidence="1">Multi-pass membrane protein</topology>
    </subcellularLocation>
</comment>
<dbReference type="Gene3D" id="3.40.1110.10">
    <property type="entry name" value="Calcium-transporting ATPase, cytoplasmic domain N"/>
    <property type="match status" value="1"/>
</dbReference>
<dbReference type="InterPro" id="IPR008250">
    <property type="entry name" value="ATPase_P-typ_transduc_dom_A_sf"/>
</dbReference>
<feature type="transmembrane region" description="Helical" evidence="15">
    <location>
        <begin position="250"/>
        <end position="266"/>
    </location>
</feature>
<dbReference type="PANTHER" id="PTHR43520">
    <property type="entry name" value="ATP7, ISOFORM B"/>
    <property type="match status" value="1"/>
</dbReference>
<keyword evidence="9 15" id="KW-0067">ATP-binding</keyword>
<gene>
    <name evidence="17" type="ORF">D0T92_03800</name>
</gene>
<dbReference type="Proteomes" id="UP000325713">
    <property type="component" value="Chromosome"/>
</dbReference>
<feature type="transmembrane region" description="Helical" evidence="15">
    <location>
        <begin position="457"/>
        <end position="481"/>
    </location>
</feature>
<dbReference type="Gene3D" id="2.70.150.10">
    <property type="entry name" value="Calcium-transporting ATPase, cytoplasmic transduction domain A"/>
    <property type="match status" value="1"/>
</dbReference>
<dbReference type="Pfam" id="PF00403">
    <property type="entry name" value="HMA"/>
    <property type="match status" value="1"/>
</dbReference>
<keyword evidence="6 15" id="KW-0812">Transmembrane</keyword>
<feature type="transmembrane region" description="Helical" evidence="15">
    <location>
        <begin position="773"/>
        <end position="792"/>
    </location>
</feature>
<evidence type="ECO:0000256" key="9">
    <source>
        <dbReference type="ARBA" id="ARBA00022840"/>
    </source>
</evidence>
<evidence type="ECO:0000256" key="2">
    <source>
        <dbReference type="ARBA" id="ARBA00006024"/>
    </source>
</evidence>
<dbReference type="InterPro" id="IPR023298">
    <property type="entry name" value="ATPase_P-typ_TM_dom_sf"/>
</dbReference>
<keyword evidence="7 15" id="KW-0479">Metal-binding</keyword>
<feature type="transmembrane region" description="Helical" evidence="15">
    <location>
        <begin position="272"/>
        <end position="291"/>
    </location>
</feature>
<keyword evidence="13" id="KW-0406">Ion transport</keyword>
<sequence length="819" mass="89162">MKKTCFHCGLDVPDNLSFPVIYENESHDTCCAGCQAVAQSIIDAGLGNYYKQRTADAEKAALPPQEILDRLKLYDLPEVQAEFVEQSADGEREAVLMLGGITCAACVWLIEQRLLRTDGIVRADLNYSTRRVRIAWDSVKLSLSSILLLIQQTGYTAVPYDAQKMEEQIQAERKQSLIRLAVAGLSMMQTMMFAIPTYLYSDEIEPLFLSLLHWGAFLMVLPAMFYSAVPFYKGMRRDIKNRRTGMDTPVALAITLTFIAGVYSLISDSGQGMYFESVAMFIFFLLAGRYMEQVARHKAGDAAERLVKLIPAFCHRLPDYPESEQVREAAVVQLAVGDTVAVYPGEVIPIDGEVLSGESEVNEAMLTGESLPVSKKQGDQVVAGTLNTLSPLIIRTEQIGNNTRLSHIVKLLDRALAQKPKLAELADRYAASFISSLLILAIPVFIGWAIYADPVTALWITVSLLVITCPCALSLATPAALAASTGSLASDGILVSGSGSLEALAQINDVVFDKTGTLTKGTLSVIQTVSLGHLNEEDAVMAAQMLESQSEHPIAKAILAYAQQILPENEMAHPIAEQRINHVGSGVRAQLNIHGETDIWALGKADFVAEIAGNPPEQADIQHNGSIVYLGNSQGFQTAFLLEDEVKDGIAEMLSALKSQGMRLHLLSGDRTETVRHLAEELALDIYRAEASPEDKLAYVDTLQHQQCTVLMVGDGINDAPVLAQADVSVAVSGGADVARDGADVILLNEDMRVLPKMIEQARRTRMIIRQNLVWAGVYNIIVVPLAVFGYVTPWIAAAGMSFSSIIVVANALRLLKRK</sequence>
<dbReference type="NCBIfam" id="TIGR01525">
    <property type="entry name" value="ATPase-IB_hvy"/>
    <property type="match status" value="1"/>
</dbReference>
<keyword evidence="5" id="KW-0597">Phosphoprotein</keyword>
<dbReference type="KEGG" id="nzl:D0T92_03800"/>
<evidence type="ECO:0000256" key="5">
    <source>
        <dbReference type="ARBA" id="ARBA00022553"/>
    </source>
</evidence>
<evidence type="ECO:0000256" key="3">
    <source>
        <dbReference type="ARBA" id="ARBA00022448"/>
    </source>
</evidence>
<dbReference type="PANTHER" id="PTHR43520:SF5">
    <property type="entry name" value="CATION-TRANSPORTING P-TYPE ATPASE-RELATED"/>
    <property type="match status" value="1"/>
</dbReference>
<reference evidence="17 18" key="1">
    <citation type="submission" date="2018-08" db="EMBL/GenBank/DDBJ databases">
        <title>Neisseria zalophi ATCC BAA-2455 complete genome.</title>
        <authorList>
            <person name="Veseli I.A."/>
            <person name="Buttler R."/>
            <person name="Mascarenhas dos Santos A.C."/>
            <person name="Pombert J.-F."/>
        </authorList>
    </citation>
    <scope>NUCLEOTIDE SEQUENCE [LARGE SCALE GENOMIC DNA]</scope>
    <source>
        <strain evidence="17 18">ATCC BAA-2455</strain>
    </source>
</reference>
<dbReference type="InterPro" id="IPR027256">
    <property type="entry name" value="P-typ_ATPase_IB"/>
</dbReference>
<evidence type="ECO:0000256" key="13">
    <source>
        <dbReference type="ARBA" id="ARBA00023065"/>
    </source>
</evidence>
<dbReference type="Pfam" id="PF00122">
    <property type="entry name" value="E1-E2_ATPase"/>
    <property type="match status" value="1"/>
</dbReference>
<dbReference type="InterPro" id="IPR018303">
    <property type="entry name" value="ATPase_P-typ_P_site"/>
</dbReference>
<dbReference type="SUPFAM" id="SSF81665">
    <property type="entry name" value="Calcium ATPase, transmembrane domain M"/>
    <property type="match status" value="1"/>
</dbReference>
<dbReference type="Pfam" id="PF12156">
    <property type="entry name" value="ATPase-cat_bd"/>
    <property type="match status" value="1"/>
</dbReference>
<dbReference type="InterPro" id="IPR023214">
    <property type="entry name" value="HAD_sf"/>
</dbReference>
<feature type="transmembrane region" description="Helical" evidence="15">
    <location>
        <begin position="798"/>
        <end position="816"/>
    </location>
</feature>
<organism evidence="17 18">
    <name type="scientific">Neisseria zalophi</name>
    <dbReference type="NCBI Taxonomy" id="640030"/>
    <lineage>
        <taxon>Bacteria</taxon>
        <taxon>Pseudomonadati</taxon>
        <taxon>Pseudomonadota</taxon>
        <taxon>Betaproteobacteria</taxon>
        <taxon>Neisseriales</taxon>
        <taxon>Neisseriaceae</taxon>
        <taxon>Neisseria</taxon>
    </lineage>
</organism>
<feature type="transmembrane region" description="Helical" evidence="15">
    <location>
        <begin position="177"/>
        <end position="199"/>
    </location>
</feature>
<dbReference type="InterPro" id="IPR036163">
    <property type="entry name" value="HMA_dom_sf"/>
</dbReference>
<dbReference type="OrthoDB" id="8552908at2"/>
<feature type="transmembrane region" description="Helical" evidence="15">
    <location>
        <begin position="211"/>
        <end position="229"/>
    </location>
</feature>
<evidence type="ECO:0000256" key="12">
    <source>
        <dbReference type="ARBA" id="ARBA00022989"/>
    </source>
</evidence>
<evidence type="ECO:0000256" key="15">
    <source>
        <dbReference type="RuleBase" id="RU362081"/>
    </source>
</evidence>
<dbReference type="GO" id="GO:0016887">
    <property type="term" value="F:ATP hydrolysis activity"/>
    <property type="evidence" value="ECO:0007669"/>
    <property type="project" value="InterPro"/>
</dbReference>
<dbReference type="InterPro" id="IPR059000">
    <property type="entry name" value="ATPase_P-type_domA"/>
</dbReference>
<dbReference type="Gene3D" id="3.40.50.1000">
    <property type="entry name" value="HAD superfamily/HAD-like"/>
    <property type="match status" value="1"/>
</dbReference>
<dbReference type="InterPro" id="IPR023299">
    <property type="entry name" value="ATPase_P-typ_cyto_dom_N"/>
</dbReference>
<dbReference type="AlphaFoldDB" id="A0A5J6PTV4"/>
<dbReference type="PRINTS" id="PR00943">
    <property type="entry name" value="CUATPASE"/>
</dbReference>
<protein>
    <submittedName>
        <fullName evidence="17">Heavy metal translocating P-type ATPase</fullName>
    </submittedName>
</protein>
<dbReference type="SUPFAM" id="SSF55008">
    <property type="entry name" value="HMA, heavy metal-associated domain"/>
    <property type="match status" value="1"/>
</dbReference>
<dbReference type="InterPro" id="IPR001757">
    <property type="entry name" value="P_typ_ATPase"/>
</dbReference>
<dbReference type="SFLD" id="SFLDS00003">
    <property type="entry name" value="Haloacid_Dehalogenase"/>
    <property type="match status" value="1"/>
</dbReference>
<dbReference type="SUPFAM" id="SSF81653">
    <property type="entry name" value="Calcium ATPase, transduction domain A"/>
    <property type="match status" value="1"/>
</dbReference>
<keyword evidence="10" id="KW-0460">Magnesium</keyword>
<evidence type="ECO:0000256" key="11">
    <source>
        <dbReference type="ARBA" id="ARBA00022967"/>
    </source>
</evidence>
<feature type="domain" description="HMA" evidence="16">
    <location>
        <begin position="92"/>
        <end position="158"/>
    </location>
</feature>
<evidence type="ECO:0000256" key="10">
    <source>
        <dbReference type="ARBA" id="ARBA00022842"/>
    </source>
</evidence>
<dbReference type="Gene3D" id="3.30.70.100">
    <property type="match status" value="1"/>
</dbReference>
<dbReference type="PROSITE" id="PS00154">
    <property type="entry name" value="ATPASE_E1_E2"/>
    <property type="match status" value="1"/>
</dbReference>
<keyword evidence="14 15" id="KW-0472">Membrane</keyword>
<keyword evidence="18" id="KW-1185">Reference proteome</keyword>
<dbReference type="InterPro" id="IPR044492">
    <property type="entry name" value="P_typ_ATPase_HD_dom"/>
</dbReference>
<dbReference type="RefSeq" id="WP_151050354.1">
    <property type="nucleotide sequence ID" value="NZ_CP031700.1"/>
</dbReference>
<evidence type="ECO:0000256" key="4">
    <source>
        <dbReference type="ARBA" id="ARBA00022475"/>
    </source>
</evidence>
<proteinExistence type="inferred from homology"/>
<name>A0A5J6PTV4_9NEIS</name>
<evidence type="ECO:0000256" key="7">
    <source>
        <dbReference type="ARBA" id="ARBA00022723"/>
    </source>
</evidence>
<keyword evidence="3" id="KW-0813">Transport</keyword>
<dbReference type="SFLD" id="SFLDG00002">
    <property type="entry name" value="C1.7:_P-type_atpase_like"/>
    <property type="match status" value="1"/>
</dbReference>
<dbReference type="GO" id="GO:0005524">
    <property type="term" value="F:ATP binding"/>
    <property type="evidence" value="ECO:0007669"/>
    <property type="project" value="UniProtKB-UniRule"/>
</dbReference>
<dbReference type="SUPFAM" id="SSF56784">
    <property type="entry name" value="HAD-like"/>
    <property type="match status" value="1"/>
</dbReference>
<evidence type="ECO:0000256" key="6">
    <source>
        <dbReference type="ARBA" id="ARBA00022692"/>
    </source>
</evidence>
<dbReference type="Pfam" id="PF00702">
    <property type="entry name" value="Hydrolase"/>
    <property type="match status" value="1"/>
</dbReference>
<evidence type="ECO:0000256" key="14">
    <source>
        <dbReference type="ARBA" id="ARBA00023136"/>
    </source>
</evidence>
<dbReference type="InterPro" id="IPR036412">
    <property type="entry name" value="HAD-like_sf"/>
</dbReference>
<accession>A0A5J6PTV4</accession>
<keyword evidence="8 15" id="KW-0547">Nucleotide-binding</keyword>
<dbReference type="GO" id="GO:0005886">
    <property type="term" value="C:plasma membrane"/>
    <property type="evidence" value="ECO:0007669"/>
    <property type="project" value="UniProtKB-SubCell"/>
</dbReference>
<feature type="transmembrane region" description="Helical" evidence="15">
    <location>
        <begin position="429"/>
        <end position="451"/>
    </location>
</feature>
<evidence type="ECO:0000259" key="16">
    <source>
        <dbReference type="PROSITE" id="PS50846"/>
    </source>
</evidence>
<dbReference type="InterPro" id="IPR021993">
    <property type="entry name" value="ATPase-cat-bd"/>
</dbReference>
<evidence type="ECO:0000256" key="1">
    <source>
        <dbReference type="ARBA" id="ARBA00004651"/>
    </source>
</evidence>
<dbReference type="CDD" id="cd02079">
    <property type="entry name" value="P-type_ATPase_HM"/>
    <property type="match status" value="1"/>
</dbReference>
<keyword evidence="4 15" id="KW-1003">Cell membrane</keyword>
<dbReference type="GO" id="GO:0055070">
    <property type="term" value="P:copper ion homeostasis"/>
    <property type="evidence" value="ECO:0007669"/>
    <property type="project" value="TreeGrafter"/>
</dbReference>
<evidence type="ECO:0000256" key="8">
    <source>
        <dbReference type="ARBA" id="ARBA00022741"/>
    </source>
</evidence>